<evidence type="ECO:0000256" key="1">
    <source>
        <dbReference type="ARBA" id="ARBA00004370"/>
    </source>
</evidence>
<accession>A0A5B7DA10</accession>
<comment type="subcellular location">
    <subcellularLocation>
        <location evidence="1">Membrane</location>
    </subcellularLocation>
</comment>
<dbReference type="InterPro" id="IPR020894">
    <property type="entry name" value="Cadherin_CS"/>
</dbReference>
<evidence type="ECO:0000256" key="3">
    <source>
        <dbReference type="ARBA" id="ARBA00022837"/>
    </source>
</evidence>
<evidence type="ECO:0000313" key="7">
    <source>
        <dbReference type="EMBL" id="MPC18188.1"/>
    </source>
</evidence>
<dbReference type="EMBL" id="VSRR010000656">
    <property type="protein sequence ID" value="MPC18188.1"/>
    <property type="molecule type" value="Genomic_DNA"/>
</dbReference>
<dbReference type="Gene3D" id="2.60.40.60">
    <property type="entry name" value="Cadherins"/>
    <property type="match status" value="2"/>
</dbReference>
<dbReference type="InterPro" id="IPR015919">
    <property type="entry name" value="Cadherin-like_sf"/>
</dbReference>
<dbReference type="PROSITE" id="PS50268">
    <property type="entry name" value="CADHERIN_2"/>
    <property type="match status" value="1"/>
</dbReference>
<evidence type="ECO:0000313" key="8">
    <source>
        <dbReference type="Proteomes" id="UP000324222"/>
    </source>
</evidence>
<protein>
    <submittedName>
        <fullName evidence="7">Neural-cadherin</fullName>
    </submittedName>
</protein>
<organism evidence="7 8">
    <name type="scientific">Portunus trituberculatus</name>
    <name type="common">Swimming crab</name>
    <name type="synonym">Neptunus trituberculatus</name>
    <dbReference type="NCBI Taxonomy" id="210409"/>
    <lineage>
        <taxon>Eukaryota</taxon>
        <taxon>Metazoa</taxon>
        <taxon>Ecdysozoa</taxon>
        <taxon>Arthropoda</taxon>
        <taxon>Crustacea</taxon>
        <taxon>Multicrustacea</taxon>
        <taxon>Malacostraca</taxon>
        <taxon>Eumalacostraca</taxon>
        <taxon>Eucarida</taxon>
        <taxon>Decapoda</taxon>
        <taxon>Pleocyemata</taxon>
        <taxon>Brachyura</taxon>
        <taxon>Eubrachyura</taxon>
        <taxon>Portunoidea</taxon>
        <taxon>Portunidae</taxon>
        <taxon>Portuninae</taxon>
        <taxon>Portunus</taxon>
    </lineage>
</organism>
<comment type="caution">
    <text evidence="7">The sequence shown here is derived from an EMBL/GenBank/DDBJ whole genome shotgun (WGS) entry which is preliminary data.</text>
</comment>
<dbReference type="PANTHER" id="PTHR24027">
    <property type="entry name" value="CADHERIN-23"/>
    <property type="match status" value="1"/>
</dbReference>
<evidence type="ECO:0000259" key="6">
    <source>
        <dbReference type="PROSITE" id="PS50268"/>
    </source>
</evidence>
<dbReference type="GO" id="GO:0007156">
    <property type="term" value="P:homophilic cell adhesion via plasma membrane adhesion molecules"/>
    <property type="evidence" value="ECO:0007669"/>
    <property type="project" value="InterPro"/>
</dbReference>
<dbReference type="GO" id="GO:0016342">
    <property type="term" value="C:catenin complex"/>
    <property type="evidence" value="ECO:0007669"/>
    <property type="project" value="TreeGrafter"/>
</dbReference>
<dbReference type="GO" id="GO:0005509">
    <property type="term" value="F:calcium ion binding"/>
    <property type="evidence" value="ECO:0007669"/>
    <property type="project" value="UniProtKB-UniRule"/>
</dbReference>
<reference evidence="7 8" key="1">
    <citation type="submission" date="2019-05" db="EMBL/GenBank/DDBJ databases">
        <title>Another draft genome of Portunus trituberculatus and its Hox gene families provides insights of decapod evolution.</title>
        <authorList>
            <person name="Jeong J.-H."/>
            <person name="Song I."/>
            <person name="Kim S."/>
            <person name="Choi T."/>
            <person name="Kim D."/>
            <person name="Ryu S."/>
            <person name="Kim W."/>
        </authorList>
    </citation>
    <scope>NUCLEOTIDE SEQUENCE [LARGE SCALE GENOMIC DNA]</scope>
    <source>
        <tissue evidence="7">Muscle</tissue>
    </source>
</reference>
<dbReference type="SUPFAM" id="SSF49313">
    <property type="entry name" value="Cadherin-like"/>
    <property type="match status" value="2"/>
</dbReference>
<dbReference type="InterPro" id="IPR039808">
    <property type="entry name" value="Cadherin"/>
</dbReference>
<dbReference type="CDD" id="cd11304">
    <property type="entry name" value="Cadherin_repeat"/>
    <property type="match status" value="2"/>
</dbReference>
<name>A0A5B7DA10_PORTR</name>
<evidence type="ECO:0000256" key="5">
    <source>
        <dbReference type="PROSITE-ProRule" id="PRU00043"/>
    </source>
</evidence>
<keyword evidence="2" id="KW-0677">Repeat</keyword>
<dbReference type="PANTHER" id="PTHR24027:SF438">
    <property type="entry name" value="CADHERIN 23"/>
    <property type="match status" value="1"/>
</dbReference>
<dbReference type="GO" id="GO:0008013">
    <property type="term" value="F:beta-catenin binding"/>
    <property type="evidence" value="ECO:0007669"/>
    <property type="project" value="TreeGrafter"/>
</dbReference>
<sequence length="256" mass="28600">MKIPGKFGVFPSVKIVKAKPSPIPRTGTLVVRLVDVNDNSPRLTRDLWVVEVKETWGDGPASNYTLLQVTTADQDTSNYFYYRVLENSGWGWQYFAMRTEGSAGQLYARETLDFEDPAQRRGFRFMIQVTDRGRGGWGDSRHTDTAWVEVRLTDVNDNPPMFRRPHVHVTVSEDTAPGALLASLTATDPDEVMYPNMGESDGVTYTNPNSMPGKQEKRSHTWSVALVSTVSTAECSARRTSTILPPLCPRSLTLLL</sequence>
<dbReference type="PROSITE" id="PS00232">
    <property type="entry name" value="CADHERIN_1"/>
    <property type="match status" value="2"/>
</dbReference>
<dbReference type="OrthoDB" id="6370567at2759"/>
<dbReference type="GO" id="GO:0031175">
    <property type="term" value="P:neuron projection development"/>
    <property type="evidence" value="ECO:0007669"/>
    <property type="project" value="TreeGrafter"/>
</dbReference>
<dbReference type="PRINTS" id="PR00205">
    <property type="entry name" value="CADHERIN"/>
</dbReference>
<gene>
    <name evidence="7" type="primary">CadN_66</name>
    <name evidence="7" type="ORF">E2C01_011064</name>
</gene>
<evidence type="ECO:0000256" key="2">
    <source>
        <dbReference type="ARBA" id="ARBA00022737"/>
    </source>
</evidence>
<dbReference type="GO" id="GO:0045296">
    <property type="term" value="F:cadherin binding"/>
    <property type="evidence" value="ECO:0007669"/>
    <property type="project" value="TreeGrafter"/>
</dbReference>
<keyword evidence="4" id="KW-0472">Membrane</keyword>
<proteinExistence type="predicted"/>
<dbReference type="SMART" id="SM00112">
    <property type="entry name" value="CA"/>
    <property type="match status" value="1"/>
</dbReference>
<dbReference type="AlphaFoldDB" id="A0A5B7DA10"/>
<dbReference type="Proteomes" id="UP000324222">
    <property type="component" value="Unassembled WGS sequence"/>
</dbReference>
<dbReference type="GO" id="GO:0016477">
    <property type="term" value="P:cell migration"/>
    <property type="evidence" value="ECO:0007669"/>
    <property type="project" value="TreeGrafter"/>
</dbReference>
<dbReference type="InterPro" id="IPR002126">
    <property type="entry name" value="Cadherin-like_dom"/>
</dbReference>
<evidence type="ECO:0000256" key="4">
    <source>
        <dbReference type="ARBA" id="ARBA00023136"/>
    </source>
</evidence>
<feature type="domain" description="Cadherin" evidence="6">
    <location>
        <begin position="44"/>
        <end position="162"/>
    </location>
</feature>
<keyword evidence="8" id="KW-1185">Reference proteome</keyword>
<keyword evidence="3 5" id="KW-0106">Calcium</keyword>